<feature type="compositionally biased region" description="Polar residues" evidence="8">
    <location>
        <begin position="363"/>
        <end position="372"/>
    </location>
</feature>
<gene>
    <name evidence="10" type="ORF">B0A54_13074</name>
</gene>
<feature type="region of interest" description="Disordered" evidence="8">
    <location>
        <begin position="211"/>
        <end position="266"/>
    </location>
</feature>
<feature type="region of interest" description="Disordered" evidence="8">
    <location>
        <begin position="1"/>
        <end position="183"/>
    </location>
</feature>
<evidence type="ECO:0000256" key="4">
    <source>
        <dbReference type="ARBA" id="ARBA00022741"/>
    </source>
</evidence>
<feature type="compositionally biased region" description="Polar residues" evidence="8">
    <location>
        <begin position="119"/>
        <end position="147"/>
    </location>
</feature>
<feature type="compositionally biased region" description="Polar residues" evidence="8">
    <location>
        <begin position="1109"/>
        <end position="1122"/>
    </location>
</feature>
<dbReference type="Pfam" id="PF00069">
    <property type="entry name" value="Pkinase"/>
    <property type="match status" value="1"/>
</dbReference>
<feature type="compositionally biased region" description="Basic and acidic residues" evidence="8">
    <location>
        <begin position="435"/>
        <end position="450"/>
    </location>
</feature>
<dbReference type="InterPro" id="IPR017441">
    <property type="entry name" value="Protein_kinase_ATP_BS"/>
</dbReference>
<accession>A0A4U0UMU0</accession>
<feature type="region of interest" description="Disordered" evidence="8">
    <location>
        <begin position="1636"/>
        <end position="1662"/>
    </location>
</feature>
<comment type="similarity">
    <text evidence="1">Belongs to the protein kinase superfamily. CMGC Ser/Thr protein kinase family. MNB/DYRK subfamily.</text>
</comment>
<dbReference type="InterPro" id="IPR000719">
    <property type="entry name" value="Prot_kinase_dom"/>
</dbReference>
<feature type="compositionally biased region" description="Gly residues" evidence="8">
    <location>
        <begin position="975"/>
        <end position="985"/>
    </location>
</feature>
<feature type="region of interest" description="Disordered" evidence="8">
    <location>
        <begin position="660"/>
        <end position="874"/>
    </location>
</feature>
<dbReference type="InterPro" id="IPR011009">
    <property type="entry name" value="Kinase-like_dom_sf"/>
</dbReference>
<feature type="binding site" evidence="7">
    <location>
        <position position="1354"/>
    </location>
    <ligand>
        <name>ATP</name>
        <dbReference type="ChEBI" id="CHEBI:30616"/>
    </ligand>
</feature>
<dbReference type="PROSITE" id="PS00107">
    <property type="entry name" value="PROTEIN_KINASE_ATP"/>
    <property type="match status" value="1"/>
</dbReference>
<dbReference type="Gene3D" id="3.30.200.20">
    <property type="entry name" value="Phosphorylase Kinase, domain 1"/>
    <property type="match status" value="1"/>
</dbReference>
<feature type="compositionally biased region" description="Polar residues" evidence="8">
    <location>
        <begin position="693"/>
        <end position="702"/>
    </location>
</feature>
<evidence type="ECO:0000256" key="2">
    <source>
        <dbReference type="ARBA" id="ARBA00022527"/>
    </source>
</evidence>
<evidence type="ECO:0000256" key="3">
    <source>
        <dbReference type="ARBA" id="ARBA00022679"/>
    </source>
</evidence>
<evidence type="ECO:0000256" key="1">
    <source>
        <dbReference type="ARBA" id="ARBA00008867"/>
    </source>
</evidence>
<dbReference type="GO" id="GO:0005737">
    <property type="term" value="C:cytoplasm"/>
    <property type="evidence" value="ECO:0007669"/>
    <property type="project" value="TreeGrafter"/>
</dbReference>
<protein>
    <recommendedName>
        <fullName evidence="9">Protein kinase domain-containing protein</fullName>
    </recommendedName>
</protein>
<feature type="region of interest" description="Disordered" evidence="8">
    <location>
        <begin position="403"/>
        <end position="560"/>
    </location>
</feature>
<keyword evidence="6 7" id="KW-0067">ATP-binding</keyword>
<name>A0A4U0UMU0_9PEZI</name>
<evidence type="ECO:0000256" key="6">
    <source>
        <dbReference type="ARBA" id="ARBA00022840"/>
    </source>
</evidence>
<evidence type="ECO:0000259" key="9">
    <source>
        <dbReference type="PROSITE" id="PS50011"/>
    </source>
</evidence>
<feature type="compositionally biased region" description="Low complexity" evidence="8">
    <location>
        <begin position="660"/>
        <end position="671"/>
    </location>
</feature>
<dbReference type="STRING" id="329885.A0A4U0UMU0"/>
<dbReference type="GO" id="GO:0005856">
    <property type="term" value="C:cytoskeleton"/>
    <property type="evidence" value="ECO:0007669"/>
    <property type="project" value="TreeGrafter"/>
</dbReference>
<evidence type="ECO:0000313" key="10">
    <source>
        <dbReference type="EMBL" id="TKA36135.1"/>
    </source>
</evidence>
<feature type="region of interest" description="Disordered" evidence="8">
    <location>
        <begin position="349"/>
        <end position="388"/>
    </location>
</feature>
<dbReference type="SMART" id="SM00220">
    <property type="entry name" value="S_TKc"/>
    <property type="match status" value="1"/>
</dbReference>
<feature type="domain" description="Protein kinase" evidence="9">
    <location>
        <begin position="1325"/>
        <end position="1621"/>
    </location>
</feature>
<feature type="compositionally biased region" description="Low complexity" evidence="8">
    <location>
        <begin position="418"/>
        <end position="429"/>
    </location>
</feature>
<evidence type="ECO:0000256" key="7">
    <source>
        <dbReference type="PROSITE-ProRule" id="PRU10141"/>
    </source>
</evidence>
<feature type="region of interest" description="Disordered" evidence="8">
    <location>
        <begin position="974"/>
        <end position="1169"/>
    </location>
</feature>
<dbReference type="CDD" id="cd14210">
    <property type="entry name" value="PKc_DYRK"/>
    <property type="match status" value="1"/>
</dbReference>
<dbReference type="GO" id="GO:0005524">
    <property type="term" value="F:ATP binding"/>
    <property type="evidence" value="ECO:0007669"/>
    <property type="project" value="UniProtKB-UniRule"/>
</dbReference>
<dbReference type="PROSITE" id="PS00108">
    <property type="entry name" value="PROTEIN_KINASE_ST"/>
    <property type="match status" value="1"/>
</dbReference>
<dbReference type="Gene3D" id="1.10.510.10">
    <property type="entry name" value="Transferase(Phosphotransferase) domain 1"/>
    <property type="match status" value="1"/>
</dbReference>
<keyword evidence="2" id="KW-0723">Serine/threonine-protein kinase</keyword>
<evidence type="ECO:0000313" key="11">
    <source>
        <dbReference type="Proteomes" id="UP000310066"/>
    </source>
</evidence>
<evidence type="ECO:0000256" key="5">
    <source>
        <dbReference type="ARBA" id="ARBA00022777"/>
    </source>
</evidence>
<keyword evidence="4 7" id="KW-0547">Nucleotide-binding</keyword>
<proteinExistence type="inferred from homology"/>
<feature type="compositionally biased region" description="Low complexity" evidence="8">
    <location>
        <begin position="1145"/>
        <end position="1164"/>
    </location>
</feature>
<dbReference type="GO" id="GO:0004674">
    <property type="term" value="F:protein serine/threonine kinase activity"/>
    <property type="evidence" value="ECO:0007669"/>
    <property type="project" value="UniProtKB-KW"/>
</dbReference>
<feature type="compositionally biased region" description="Polar residues" evidence="8">
    <location>
        <begin position="727"/>
        <end position="741"/>
    </location>
</feature>
<dbReference type="PANTHER" id="PTHR24058">
    <property type="entry name" value="DUAL SPECIFICITY PROTEIN KINASE"/>
    <property type="match status" value="1"/>
</dbReference>
<dbReference type="PANTHER" id="PTHR24058:SF22">
    <property type="entry name" value="DUAL SPECIFICITY TYROSINE-PHOSPHORYLATION-REGULATED KINASE 4"/>
    <property type="match status" value="1"/>
</dbReference>
<dbReference type="OrthoDB" id="9332038at2759"/>
<dbReference type="PROSITE" id="PS50011">
    <property type="entry name" value="PROTEIN_KINASE_DOM"/>
    <property type="match status" value="1"/>
</dbReference>
<dbReference type="InterPro" id="IPR050494">
    <property type="entry name" value="Ser_Thr_dual-spec_kinase"/>
</dbReference>
<reference evidence="10 11" key="1">
    <citation type="submission" date="2017-03" db="EMBL/GenBank/DDBJ databases">
        <title>Genomes of endolithic fungi from Antarctica.</title>
        <authorList>
            <person name="Coleine C."/>
            <person name="Masonjones S."/>
            <person name="Stajich J.E."/>
        </authorList>
    </citation>
    <scope>NUCLEOTIDE SEQUENCE [LARGE SCALE GENOMIC DNA]</scope>
    <source>
        <strain evidence="10 11">CCFEE 5311</strain>
    </source>
</reference>
<keyword evidence="5" id="KW-0418">Kinase</keyword>
<sequence>METATRFQPRARAQSFLDRERDNMPDDSEGDSSESVARRIYQRTAPDSASNTFRKPSLPASASRPAGLDRRPSLSNRRKSTLRENIRVPSGPREFPSPGKRLGSTSSPFTALPLVPLDESTNAPVQRSFHPQSNSAAFNSNSRTSPFGNPGDSSFHFGGNHNQHTSIDETDSPATPAEPASNGLGFLPTMTFDDLQNSITDPNWTSPLLSEFPTHSGGRALPKEGPESGMARSSSFITRPGLLRKEDTASEEGGGSGVARKPSFRRRISAMPVTRNAPVYPQITPMATQQPQTSVSQPNLSYRTRRQSNMPQTTAPIQSLAETGSRQPRKSVGPGVLTNALEGRKGAGLQLQPAAPLDANVKPTVSRTSSLNAKARRTTLGPAAAAGAEAPIRGSALIATTQSQANKVKSLQPPPRQPQSHSQSQTQDPDTPRGSNREYHASRSNREMNEAHTPSSSGNKRQSAVSGRASGLGARTISPTDARRLKRMSMLNSQAPPMPTGGLNSNKRHPSPPLQQQDDLQHNSWAAKPELPRLSQPSPSLIPRKMSSDMPSNANSTRASPIENASRTLYSAGFPSASSFGGGGGAIGAIPLSAKSSYQSLLSIQSGSTSRLPTPKPRNVHSSNASRYEDREAGYVPPVPAIPKAYESPVEVHEQQPFFSGSMKSSHSMLSDPEMDGLDFSFSGRSMPLQLPASGTRSTPRGSTDLPAPPAMQHETPRKTSNHQHSRSTSIATAGPTTGNTLGVKASSRPQPLETGGRKNAKLQPLRLPPLNLMPINTPTTNKIAGLPHPSMEVDRREGYASAQTPEPVSSRRANNKTPSTPMTASKATFFSRRQDEGMAAGKLRTSTSHYALRDLSPPNMERQGGGGGVGAGRSFYDDSDAETVGSMGVPIPGAGGNANGNGYGGLKSRSAITPFASGSLPKHSGDFASLRSRPSGEYYGGDEYDLGNYEGMMGQSAQQAKNAQALRPKTSGAIAGGKLEGLGTPGSAMMMAESSPETMSSPGVAEGKKEKESVGNGLRRKLSLGWRRSSSKGANHAENQKASPQQQYPLVAEGGGERERVGAKLQKRQSEMPPPLLPASASASQQWLGEGASSARPSLEMPRRKNGMLSQNGEIEQQHATPNGGPSLKTRAMHSEQPQPVPPATTRASSWAASTFGSSAASSKTVGPIGKPSVVPARHKLTASTISALVKDKDDLAADEEMRRLSLKRKDVDTAAKETEALRLRAVARAPVSPDKVLQDRGTVLNIFERGEIVEFERSGVYFAGTKGAKKIIGCLSPSPTTTNSSSSDHKDLASTVAKAGNYGYDDERGDYNIVMGDHLAYRYEVVDMLGKGSFGQVVRCVDHKEGGVVAVKIIRNKKRFHQQALVEVGILGRLGEWDPDGAHATLSITTSFYFRSHLCIVTPCLSINLYEFIRAHSFNGFPLTLIRRFARQLLACLVLLQTKRIIHCDLKPENILLCEARKADVRVIDFGSSCREEEKVYTYIQSRFYRSPEVILGSSYGLGIDMWSLGCILAELWTGYPLFPGENEQEQLACIMEIFGPPDRHLVERCTRTKLFFDSMGKPRVTVSSKGRRRRPSSKTLQQALKTEDEAFVDFIARCLRWDPERRMKASEGVGHPFVTGLGFHQRAGIPEEARRSGARVRSSAAIAPATNGGSPTKRNAFAQVGSTVATTPAKEQRRALPETPQTALRNGGIANVNGGIITSQQGSPSKATMPLNHRRHSTVANAAGAAVAGSKRASNGAVLGHAAGVVANGLPGPQQQQQQSQQRLGSMGMLAGGGGGAASLAQMAARESMGGGAFGVPGQGRWRA</sequence>
<keyword evidence="3" id="KW-0808">Transferase</keyword>
<dbReference type="SUPFAM" id="SSF56112">
    <property type="entry name" value="Protein kinase-like (PK-like)"/>
    <property type="match status" value="1"/>
</dbReference>
<feature type="region of interest" description="Disordered" evidence="8">
    <location>
        <begin position="305"/>
        <end position="336"/>
    </location>
</feature>
<dbReference type="InterPro" id="IPR008271">
    <property type="entry name" value="Ser/Thr_kinase_AS"/>
</dbReference>
<evidence type="ECO:0000256" key="8">
    <source>
        <dbReference type="SAM" id="MobiDB-lite"/>
    </source>
</evidence>
<feature type="region of interest" description="Disordered" evidence="8">
    <location>
        <begin position="605"/>
        <end position="640"/>
    </location>
</feature>
<feature type="compositionally biased region" description="Polar residues" evidence="8">
    <location>
        <begin position="549"/>
        <end position="560"/>
    </location>
</feature>
<dbReference type="Proteomes" id="UP000310066">
    <property type="component" value="Unassembled WGS sequence"/>
</dbReference>
<feature type="compositionally biased region" description="Polar residues" evidence="8">
    <location>
        <begin position="45"/>
        <end position="54"/>
    </location>
</feature>
<feature type="compositionally biased region" description="Polar residues" evidence="8">
    <location>
        <begin position="452"/>
        <end position="465"/>
    </location>
</feature>
<dbReference type="EMBL" id="NAJP01000063">
    <property type="protein sequence ID" value="TKA36135.1"/>
    <property type="molecule type" value="Genomic_DNA"/>
</dbReference>
<feature type="compositionally biased region" description="Low complexity" evidence="8">
    <location>
        <begin position="378"/>
        <end position="388"/>
    </location>
</feature>
<comment type="caution">
    <text evidence="10">The sequence shown here is derived from an EMBL/GenBank/DDBJ whole genome shotgun (WGS) entry which is preliminary data.</text>
</comment>
<organism evidence="10 11">
    <name type="scientific">Friedmanniomyces endolithicus</name>
    <dbReference type="NCBI Taxonomy" id="329885"/>
    <lineage>
        <taxon>Eukaryota</taxon>
        <taxon>Fungi</taxon>
        <taxon>Dikarya</taxon>
        <taxon>Ascomycota</taxon>
        <taxon>Pezizomycotina</taxon>
        <taxon>Dothideomycetes</taxon>
        <taxon>Dothideomycetidae</taxon>
        <taxon>Mycosphaerellales</taxon>
        <taxon>Teratosphaeriaceae</taxon>
        <taxon>Friedmanniomyces</taxon>
    </lineage>
</organism>
<feature type="compositionally biased region" description="Polar residues" evidence="8">
    <location>
        <begin position="802"/>
        <end position="829"/>
    </location>
</feature>
<feature type="compositionally biased region" description="Polar residues" evidence="8">
    <location>
        <begin position="305"/>
        <end position="326"/>
    </location>
</feature>